<reference evidence="1" key="1">
    <citation type="submission" date="2019-02" db="EMBL/GenBank/DDBJ databases">
        <authorList>
            <person name="Gruber-Vodicka R. H."/>
            <person name="Seah K. B. B."/>
        </authorList>
    </citation>
    <scope>NUCLEOTIDE SEQUENCE</scope>
    <source>
        <strain evidence="1">BECK_BZ106</strain>
    </source>
</reference>
<dbReference type="AlphaFoldDB" id="A0A450TDC8"/>
<dbReference type="Pfam" id="PF13618">
    <property type="entry name" value="Gluconate_2-dh3"/>
    <property type="match status" value="1"/>
</dbReference>
<gene>
    <name evidence="1" type="ORF">BECKFW1821B_GA0114236_10993</name>
</gene>
<dbReference type="InterPro" id="IPR027056">
    <property type="entry name" value="Gluconate_2DH_su3"/>
</dbReference>
<name>A0A450TDC8_9GAMM</name>
<sequence>MGYGDPWGTMVKRRRFLQTTIFIACVPTIKAGSPTSTRPAEIAALTDGQWQQLAAIQAHLFPREPHAPGALDINALSYLRSVLADDPGLRRELVPLLVNGLERLRQLSSAAGYSEFTTLDETPKETLLRQLEREPDGHRFLHALLHYILEACLTDPIYGGNPDGIGWRWLGFQAGYKRPTEEKRYFLLSGIE</sequence>
<evidence type="ECO:0000313" key="1">
    <source>
        <dbReference type="EMBL" id="VFJ64946.1"/>
    </source>
</evidence>
<protein>
    <submittedName>
        <fullName evidence="1">Gluconate 2-dehydrogenase gamma chain</fullName>
    </submittedName>
</protein>
<proteinExistence type="predicted"/>
<organism evidence="1">
    <name type="scientific">Candidatus Kentrum sp. FW</name>
    <dbReference type="NCBI Taxonomy" id="2126338"/>
    <lineage>
        <taxon>Bacteria</taxon>
        <taxon>Pseudomonadati</taxon>
        <taxon>Pseudomonadota</taxon>
        <taxon>Gammaproteobacteria</taxon>
        <taxon>Candidatus Kentrum</taxon>
    </lineage>
</organism>
<dbReference type="EMBL" id="CAADFD010000099">
    <property type="protein sequence ID" value="VFJ64946.1"/>
    <property type="molecule type" value="Genomic_DNA"/>
</dbReference>
<accession>A0A450TDC8</accession>